<sequence length="64" mass="7263">MVSDIQTEPLDMSVFGHLKGIRNETSPKPGFVQLIFDTGTEMFIPNDLFLSINMKFSLEEKDGR</sequence>
<accession>A0A0F9M3W3</accession>
<gene>
    <name evidence="1" type="ORF">LCGC14_1202080</name>
</gene>
<evidence type="ECO:0000313" key="1">
    <source>
        <dbReference type="EMBL" id="KKM94066.1"/>
    </source>
</evidence>
<proteinExistence type="predicted"/>
<name>A0A0F9M3W3_9ZZZZ</name>
<dbReference type="EMBL" id="LAZR01006187">
    <property type="protein sequence ID" value="KKM94066.1"/>
    <property type="molecule type" value="Genomic_DNA"/>
</dbReference>
<reference evidence="1" key="1">
    <citation type="journal article" date="2015" name="Nature">
        <title>Complex archaea that bridge the gap between prokaryotes and eukaryotes.</title>
        <authorList>
            <person name="Spang A."/>
            <person name="Saw J.H."/>
            <person name="Jorgensen S.L."/>
            <person name="Zaremba-Niedzwiedzka K."/>
            <person name="Martijn J."/>
            <person name="Lind A.E."/>
            <person name="van Eijk R."/>
            <person name="Schleper C."/>
            <person name="Guy L."/>
            <person name="Ettema T.J."/>
        </authorList>
    </citation>
    <scope>NUCLEOTIDE SEQUENCE</scope>
</reference>
<organism evidence="1">
    <name type="scientific">marine sediment metagenome</name>
    <dbReference type="NCBI Taxonomy" id="412755"/>
    <lineage>
        <taxon>unclassified sequences</taxon>
        <taxon>metagenomes</taxon>
        <taxon>ecological metagenomes</taxon>
    </lineage>
</organism>
<dbReference type="AlphaFoldDB" id="A0A0F9M3W3"/>
<protein>
    <submittedName>
        <fullName evidence="1">Uncharacterized protein</fullName>
    </submittedName>
</protein>
<comment type="caution">
    <text evidence="1">The sequence shown here is derived from an EMBL/GenBank/DDBJ whole genome shotgun (WGS) entry which is preliminary data.</text>
</comment>